<reference evidence="3" key="1">
    <citation type="submission" date="2020-08" db="EMBL/GenBank/DDBJ databases">
        <title>Genomic Encyclopedia of Type Strains, Phase III (KMG-III): the genomes of soil and plant-associated and newly described type strains.</title>
        <authorList>
            <person name="Whitman W."/>
        </authorList>
    </citation>
    <scope>NUCLEOTIDE SEQUENCE [LARGE SCALE GENOMIC DNA]</scope>
    <source>
        <strain evidence="3">CECT 8628</strain>
    </source>
</reference>
<dbReference type="Proteomes" id="UP000539265">
    <property type="component" value="Unassembled WGS sequence"/>
</dbReference>
<keyword evidence="1" id="KW-0472">Membrane</keyword>
<keyword evidence="1" id="KW-1133">Transmembrane helix</keyword>
<gene>
    <name evidence="3" type="ORF">FHS11_001350</name>
</gene>
<dbReference type="AlphaFoldDB" id="A0A839SCD8"/>
<evidence type="ECO:0000259" key="2">
    <source>
        <dbReference type="Pfam" id="PF14257"/>
    </source>
</evidence>
<protein>
    <recommendedName>
        <fullName evidence="2">DUF4349 domain-containing protein</fullName>
    </recommendedName>
</protein>
<dbReference type="RefSeq" id="WP_096355280.1">
    <property type="nucleotide sequence ID" value="NZ_AP017313.1"/>
</dbReference>
<accession>A0A839SCD8</accession>
<keyword evidence="1" id="KW-0812">Transmembrane</keyword>
<feature type="domain" description="DUF4349" evidence="2">
    <location>
        <begin position="46"/>
        <end position="271"/>
    </location>
</feature>
<dbReference type="Pfam" id="PF14257">
    <property type="entry name" value="DUF4349"/>
    <property type="match status" value="1"/>
</dbReference>
<evidence type="ECO:0000313" key="3">
    <source>
        <dbReference type="EMBL" id="MBB3054933.1"/>
    </source>
</evidence>
<dbReference type="InterPro" id="IPR025645">
    <property type="entry name" value="DUF4349"/>
</dbReference>
<sequence>MKTKFLIPLAGLAFLCACKGKSGSYELLNNSSSADTVSKDSVSGPKLVKTAGIHFKVKNVQQTAEHITALTTGINGMVIHHQMGSTAGRSQDIRISNDSVMRVTAFNTTAEMTVKIPSTKLDEFLNQVGHLGIYVNDRSMDITDKSLDYLSAQLKLKSRAELVSQQKKGKIVIKKPEDVLNLKDDMIDQQIGNRQIDDAVKNSIVTLSFYQSNTINKEVIANDDPSAYNLPFFRRLGMAIENGWGIFVDVIIGMAKLWVFIIAIIGVWVLVRNYRIKKMIAPAKV</sequence>
<proteinExistence type="predicted"/>
<comment type="caution">
    <text evidence="3">The sequence shown here is derived from an EMBL/GenBank/DDBJ whole genome shotgun (WGS) entry which is preliminary data.</text>
</comment>
<name>A0A839SCD8_9SPHI</name>
<dbReference type="PROSITE" id="PS51257">
    <property type="entry name" value="PROKAR_LIPOPROTEIN"/>
    <property type="match status" value="1"/>
</dbReference>
<keyword evidence="4" id="KW-1185">Reference proteome</keyword>
<feature type="transmembrane region" description="Helical" evidence="1">
    <location>
        <begin position="244"/>
        <end position="271"/>
    </location>
</feature>
<organism evidence="3 4">
    <name type="scientific">Mucilaginibacter gotjawali</name>
    <dbReference type="NCBI Taxonomy" id="1550579"/>
    <lineage>
        <taxon>Bacteria</taxon>
        <taxon>Pseudomonadati</taxon>
        <taxon>Bacteroidota</taxon>
        <taxon>Sphingobacteriia</taxon>
        <taxon>Sphingobacteriales</taxon>
        <taxon>Sphingobacteriaceae</taxon>
        <taxon>Mucilaginibacter</taxon>
    </lineage>
</organism>
<evidence type="ECO:0000313" key="4">
    <source>
        <dbReference type="Proteomes" id="UP000539265"/>
    </source>
</evidence>
<dbReference type="EMBL" id="JACHWX010000003">
    <property type="protein sequence ID" value="MBB3054933.1"/>
    <property type="molecule type" value="Genomic_DNA"/>
</dbReference>
<evidence type="ECO:0000256" key="1">
    <source>
        <dbReference type="SAM" id="Phobius"/>
    </source>
</evidence>
<dbReference type="OrthoDB" id="790552at2"/>